<protein>
    <submittedName>
        <fullName evidence="1">Uncharacterized protein</fullName>
    </submittedName>
</protein>
<reference evidence="1" key="2">
    <citation type="journal article" date="2015" name="Data Brief">
        <title>Shoot transcriptome of the giant reed, Arundo donax.</title>
        <authorList>
            <person name="Barrero R.A."/>
            <person name="Guerrero F.D."/>
            <person name="Moolhuijzen P."/>
            <person name="Goolsby J.A."/>
            <person name="Tidwell J."/>
            <person name="Bellgard S.E."/>
            <person name="Bellgard M.I."/>
        </authorList>
    </citation>
    <scope>NUCLEOTIDE SEQUENCE</scope>
    <source>
        <tissue evidence="1">Shoot tissue taken approximately 20 cm above the soil surface</tissue>
    </source>
</reference>
<sequence>MILFWLKCASGGGSLKLHDYSDDMFCPDMILIPLLLLLFRLV</sequence>
<dbReference type="EMBL" id="GBRH01242356">
    <property type="protein sequence ID" value="JAD55539.1"/>
    <property type="molecule type" value="Transcribed_RNA"/>
</dbReference>
<name>A0A0A9AUX5_ARUDO</name>
<evidence type="ECO:0000313" key="1">
    <source>
        <dbReference type="EMBL" id="JAD55539.1"/>
    </source>
</evidence>
<proteinExistence type="predicted"/>
<organism evidence="1">
    <name type="scientific">Arundo donax</name>
    <name type="common">Giant reed</name>
    <name type="synonym">Donax arundinaceus</name>
    <dbReference type="NCBI Taxonomy" id="35708"/>
    <lineage>
        <taxon>Eukaryota</taxon>
        <taxon>Viridiplantae</taxon>
        <taxon>Streptophyta</taxon>
        <taxon>Embryophyta</taxon>
        <taxon>Tracheophyta</taxon>
        <taxon>Spermatophyta</taxon>
        <taxon>Magnoliopsida</taxon>
        <taxon>Liliopsida</taxon>
        <taxon>Poales</taxon>
        <taxon>Poaceae</taxon>
        <taxon>PACMAD clade</taxon>
        <taxon>Arundinoideae</taxon>
        <taxon>Arundineae</taxon>
        <taxon>Arundo</taxon>
    </lineage>
</organism>
<dbReference type="AlphaFoldDB" id="A0A0A9AUX5"/>
<reference evidence="1" key="1">
    <citation type="submission" date="2014-09" db="EMBL/GenBank/DDBJ databases">
        <authorList>
            <person name="Magalhaes I.L.F."/>
            <person name="Oliveira U."/>
            <person name="Santos F.R."/>
            <person name="Vidigal T.H.D.A."/>
            <person name="Brescovit A.D."/>
            <person name="Santos A.J."/>
        </authorList>
    </citation>
    <scope>NUCLEOTIDE SEQUENCE</scope>
    <source>
        <tissue evidence="1">Shoot tissue taken approximately 20 cm above the soil surface</tissue>
    </source>
</reference>
<accession>A0A0A9AUX5</accession>